<evidence type="ECO:0000313" key="1">
    <source>
        <dbReference type="EMBL" id="CAF4334615.1"/>
    </source>
</evidence>
<accession>A0A8S2UBC7</accession>
<reference evidence="1" key="1">
    <citation type="submission" date="2021-02" db="EMBL/GenBank/DDBJ databases">
        <authorList>
            <person name="Nowell W R."/>
        </authorList>
    </citation>
    <scope>NUCLEOTIDE SEQUENCE</scope>
</reference>
<name>A0A8S2UBC7_9BILA</name>
<feature type="non-terminal residue" evidence="1">
    <location>
        <position position="1"/>
    </location>
</feature>
<dbReference type="AlphaFoldDB" id="A0A8S2UBC7"/>
<proteinExistence type="predicted"/>
<protein>
    <submittedName>
        <fullName evidence="1">Uncharacterized protein</fullName>
    </submittedName>
</protein>
<organism evidence="1 2">
    <name type="scientific">Rotaria magnacalcarata</name>
    <dbReference type="NCBI Taxonomy" id="392030"/>
    <lineage>
        <taxon>Eukaryota</taxon>
        <taxon>Metazoa</taxon>
        <taxon>Spiralia</taxon>
        <taxon>Gnathifera</taxon>
        <taxon>Rotifera</taxon>
        <taxon>Eurotatoria</taxon>
        <taxon>Bdelloidea</taxon>
        <taxon>Philodinida</taxon>
        <taxon>Philodinidae</taxon>
        <taxon>Rotaria</taxon>
    </lineage>
</organism>
<gene>
    <name evidence="1" type="ORF">BYL167_LOCUS28848</name>
</gene>
<comment type="caution">
    <text evidence="1">The sequence shown here is derived from an EMBL/GenBank/DDBJ whole genome shotgun (WGS) entry which is preliminary data.</text>
</comment>
<dbReference type="EMBL" id="CAJOBH010042160">
    <property type="protein sequence ID" value="CAF4334615.1"/>
    <property type="molecule type" value="Genomic_DNA"/>
</dbReference>
<sequence>VQDIVGTVELDSNGLDSGCKLDQCSTTEREYILLPKDDKPNEIPQSRVVTFNGFSQALIVNQSEFSGHL</sequence>
<evidence type="ECO:0000313" key="2">
    <source>
        <dbReference type="Proteomes" id="UP000681967"/>
    </source>
</evidence>
<feature type="non-terminal residue" evidence="1">
    <location>
        <position position="69"/>
    </location>
</feature>
<dbReference type="Proteomes" id="UP000681967">
    <property type="component" value="Unassembled WGS sequence"/>
</dbReference>